<evidence type="ECO:0000313" key="1">
    <source>
        <dbReference type="EMBL" id="GAU94319.1"/>
    </source>
</evidence>
<gene>
    <name evidence="1" type="primary">RvY_06114-1</name>
    <name evidence="1" type="synonym">RvY_06114.1</name>
    <name evidence="1" type="ORF">RvY_06114</name>
</gene>
<accession>A0A1D1UXG0</accession>
<dbReference type="Proteomes" id="UP000186922">
    <property type="component" value="Unassembled WGS sequence"/>
</dbReference>
<keyword evidence="2" id="KW-1185">Reference proteome</keyword>
<comment type="caution">
    <text evidence="1">The sequence shown here is derived from an EMBL/GenBank/DDBJ whole genome shotgun (WGS) entry which is preliminary data.</text>
</comment>
<dbReference type="EMBL" id="BDGG01000002">
    <property type="protein sequence ID" value="GAU94319.1"/>
    <property type="molecule type" value="Genomic_DNA"/>
</dbReference>
<sequence length="115" mass="13353">MSHPENDPEIQREEPFESHCVIELSAKCQEELVNWLIQRIMAPKSVGGAELVVRPVRDIATNHYRYLHVCAPFYRQMEIAEWLEMTKPDLSNHGALKAFTVKTLTKFVTDCKRQI</sequence>
<dbReference type="AlphaFoldDB" id="A0A1D1UXG0"/>
<protein>
    <submittedName>
        <fullName evidence="1">Uncharacterized protein</fullName>
    </submittedName>
</protein>
<reference evidence="1 2" key="1">
    <citation type="journal article" date="2016" name="Nat. Commun.">
        <title>Extremotolerant tardigrade genome and improved radiotolerance of human cultured cells by tardigrade-unique protein.</title>
        <authorList>
            <person name="Hashimoto T."/>
            <person name="Horikawa D.D."/>
            <person name="Saito Y."/>
            <person name="Kuwahara H."/>
            <person name="Kozuka-Hata H."/>
            <person name="Shin-I T."/>
            <person name="Minakuchi Y."/>
            <person name="Ohishi K."/>
            <person name="Motoyama A."/>
            <person name="Aizu T."/>
            <person name="Enomoto A."/>
            <person name="Kondo K."/>
            <person name="Tanaka S."/>
            <person name="Hara Y."/>
            <person name="Koshikawa S."/>
            <person name="Sagara H."/>
            <person name="Miura T."/>
            <person name="Yokobori S."/>
            <person name="Miyagawa K."/>
            <person name="Suzuki Y."/>
            <person name="Kubo T."/>
            <person name="Oyama M."/>
            <person name="Kohara Y."/>
            <person name="Fujiyama A."/>
            <person name="Arakawa K."/>
            <person name="Katayama T."/>
            <person name="Toyoda A."/>
            <person name="Kunieda T."/>
        </authorList>
    </citation>
    <scope>NUCLEOTIDE SEQUENCE [LARGE SCALE GENOMIC DNA]</scope>
    <source>
        <strain evidence="1 2">YOKOZUNA-1</strain>
    </source>
</reference>
<proteinExistence type="predicted"/>
<name>A0A1D1UXG0_RAMVA</name>
<dbReference type="OrthoDB" id="296386at2759"/>
<organism evidence="1 2">
    <name type="scientific">Ramazzottius varieornatus</name>
    <name type="common">Water bear</name>
    <name type="synonym">Tardigrade</name>
    <dbReference type="NCBI Taxonomy" id="947166"/>
    <lineage>
        <taxon>Eukaryota</taxon>
        <taxon>Metazoa</taxon>
        <taxon>Ecdysozoa</taxon>
        <taxon>Tardigrada</taxon>
        <taxon>Eutardigrada</taxon>
        <taxon>Parachela</taxon>
        <taxon>Hypsibioidea</taxon>
        <taxon>Ramazzottiidae</taxon>
        <taxon>Ramazzottius</taxon>
    </lineage>
</organism>
<evidence type="ECO:0000313" key="2">
    <source>
        <dbReference type="Proteomes" id="UP000186922"/>
    </source>
</evidence>